<dbReference type="Gene3D" id="3.30.450.20">
    <property type="entry name" value="PAS domain"/>
    <property type="match status" value="4"/>
</dbReference>
<feature type="region of interest" description="Disordered" evidence="6">
    <location>
        <begin position="1"/>
        <end position="25"/>
    </location>
</feature>
<dbReference type="Gene3D" id="2.10.70.100">
    <property type="match status" value="1"/>
</dbReference>
<dbReference type="SUPFAM" id="SSF55785">
    <property type="entry name" value="PYP-like sensor domain (PAS domain)"/>
    <property type="match status" value="4"/>
</dbReference>
<dbReference type="SMART" id="SM00387">
    <property type="entry name" value="HATPase_c"/>
    <property type="match status" value="1"/>
</dbReference>
<evidence type="ECO:0000313" key="11">
    <source>
        <dbReference type="Proteomes" id="UP000245934"/>
    </source>
</evidence>
<proteinExistence type="predicted"/>
<keyword evidence="4" id="KW-0808">Transferase</keyword>
<dbReference type="AlphaFoldDB" id="A0A2V2NB82"/>
<dbReference type="InterPro" id="IPR013767">
    <property type="entry name" value="PAS_fold"/>
</dbReference>
<dbReference type="SMART" id="SM00086">
    <property type="entry name" value="PAC"/>
    <property type="match status" value="3"/>
</dbReference>
<dbReference type="InterPro" id="IPR052162">
    <property type="entry name" value="Sensor_kinase/Photoreceptor"/>
</dbReference>
<feature type="domain" description="PAS" evidence="8">
    <location>
        <begin position="161"/>
        <end position="231"/>
    </location>
</feature>
<dbReference type="CDD" id="cd00130">
    <property type="entry name" value="PAS"/>
    <property type="match status" value="3"/>
</dbReference>
<evidence type="ECO:0000256" key="3">
    <source>
        <dbReference type="ARBA" id="ARBA00022553"/>
    </source>
</evidence>
<dbReference type="InterPro" id="IPR003594">
    <property type="entry name" value="HATPase_dom"/>
</dbReference>
<dbReference type="InterPro" id="IPR004358">
    <property type="entry name" value="Sig_transdc_His_kin-like_C"/>
</dbReference>
<dbReference type="PANTHER" id="PTHR43304">
    <property type="entry name" value="PHYTOCHROME-LIKE PROTEIN CPH1"/>
    <property type="match status" value="1"/>
</dbReference>
<dbReference type="InterPro" id="IPR000700">
    <property type="entry name" value="PAS-assoc_C"/>
</dbReference>
<keyword evidence="5" id="KW-0418">Kinase</keyword>
<dbReference type="PROSITE" id="PS50112">
    <property type="entry name" value="PAS"/>
    <property type="match status" value="2"/>
</dbReference>
<dbReference type="NCBIfam" id="TIGR00229">
    <property type="entry name" value="sensory_box"/>
    <property type="match status" value="3"/>
</dbReference>
<dbReference type="InterPro" id="IPR036890">
    <property type="entry name" value="HATPase_C_sf"/>
</dbReference>
<dbReference type="GO" id="GO:0006355">
    <property type="term" value="P:regulation of DNA-templated transcription"/>
    <property type="evidence" value="ECO:0007669"/>
    <property type="project" value="InterPro"/>
</dbReference>
<dbReference type="Pfam" id="PF08448">
    <property type="entry name" value="PAS_4"/>
    <property type="match status" value="2"/>
</dbReference>
<dbReference type="EC" id="2.7.13.3" evidence="2"/>
<dbReference type="InterPro" id="IPR013656">
    <property type="entry name" value="PAS_4"/>
</dbReference>
<feature type="domain" description="PAS" evidence="8">
    <location>
        <begin position="282"/>
        <end position="351"/>
    </location>
</feature>
<evidence type="ECO:0000259" key="9">
    <source>
        <dbReference type="PROSITE" id="PS50113"/>
    </source>
</evidence>
<organism evidence="10 11">
    <name type="scientific">Methanospirillum stamsii</name>
    <dbReference type="NCBI Taxonomy" id="1277351"/>
    <lineage>
        <taxon>Archaea</taxon>
        <taxon>Methanobacteriati</taxon>
        <taxon>Methanobacteriota</taxon>
        <taxon>Stenosarchaea group</taxon>
        <taxon>Methanomicrobia</taxon>
        <taxon>Methanomicrobiales</taxon>
        <taxon>Methanospirillaceae</taxon>
        <taxon>Methanospirillum</taxon>
    </lineage>
</organism>
<comment type="caution">
    <text evidence="10">The sequence shown here is derived from an EMBL/GenBank/DDBJ whole genome shotgun (WGS) entry which is preliminary data.</text>
</comment>
<evidence type="ECO:0000256" key="5">
    <source>
        <dbReference type="ARBA" id="ARBA00022777"/>
    </source>
</evidence>
<protein>
    <recommendedName>
        <fullName evidence="2">histidine kinase</fullName>
        <ecNumber evidence="2">2.7.13.3</ecNumber>
    </recommendedName>
</protein>
<dbReference type="InterPro" id="IPR000014">
    <property type="entry name" value="PAS"/>
</dbReference>
<keyword evidence="11" id="KW-1185">Reference proteome</keyword>
<dbReference type="SUPFAM" id="SSF55874">
    <property type="entry name" value="ATPase domain of HSP90 chaperone/DNA topoisomerase II/histidine kinase"/>
    <property type="match status" value="1"/>
</dbReference>
<gene>
    <name evidence="10" type="ORF">DLD82_01975</name>
</gene>
<feature type="domain" description="PAC" evidence="9">
    <location>
        <begin position="230"/>
        <end position="281"/>
    </location>
</feature>
<dbReference type="InterPro" id="IPR035965">
    <property type="entry name" value="PAS-like_dom_sf"/>
</dbReference>
<dbReference type="GO" id="GO:0004673">
    <property type="term" value="F:protein histidine kinase activity"/>
    <property type="evidence" value="ECO:0007669"/>
    <property type="project" value="UniProtKB-EC"/>
</dbReference>
<dbReference type="Pfam" id="PF02518">
    <property type="entry name" value="HATPase_c"/>
    <property type="match status" value="1"/>
</dbReference>
<reference evidence="10 11" key="1">
    <citation type="submission" date="2018-05" db="EMBL/GenBank/DDBJ databases">
        <title>Draft genome of Methanospirillum stamsii Pt1.</title>
        <authorList>
            <person name="Dueholm M.S."/>
            <person name="Nielsen P.H."/>
            <person name="Bakmann L.F."/>
            <person name="Otzen D.E."/>
        </authorList>
    </citation>
    <scope>NUCLEOTIDE SEQUENCE [LARGE SCALE GENOMIC DNA]</scope>
    <source>
        <strain evidence="10 11">Pt1</strain>
    </source>
</reference>
<name>A0A2V2NB82_9EURY</name>
<sequence>MGCTMNNSHLPIVQSDDKNSSSPILDSESINHTNTFFQAFMDNLDTPAFCLDTEFRYTFFNQTHIQQMKNLYNADIRIGECHLNYIYIKEDRERAKQNLEKALSGEEVIVREYSGDHLLSRQYCEVHHKPMKNSDGAIIGISVLVRNITDMAFILEKLYSSEENARALINAPNESVFMMEPEGTILYVNETMASRLGYTVEEMVGKSTYHFVTPDVAMRRKTYVDELLRTKKPIHVLDERNGRVIENNLYPVLNSSGEVTRIAIYGRDVTKQKETERELRESEEKYRTVVEKTHEGIVIALGSSLVFANEAFAKMSGYSTDELIGMDYLDFVPEEKREEMVKKFETRYADDTAPHKYEFELLKKDKSLFIVEISAGLIEFKGKPADLVVMRDISPRKRAEEIQTRTISLLNQTQAITKLGGWDYNLITKEIQWTDEVYKILGAKPDFLPMDIEHAFDLYSPEDAPIIKAAYNKAVTEAIPYDIELKFFRFDGTPIWVRTIGNPVLENGQVVRVTGIIMDITERKQMESSLREVIQKLRLLTRITRHDIVNGINVINLYLEILRETEDPDERQKYIQKTLDASTILEKTIGFTQEYENLGSVSSRWLSLFSITNSAISTVSMKGVRVLIDIPVEIEIYSDPIISRVFSTLLDNSLRHGEKTSEIRIFTKEDNNNLIIFYEDNGVGIENAEKESIFKHGYGKNTGIGLFLAREILSITGMQIKETGVTGGGARFQIRVPQGVYRINPAEIRV</sequence>
<evidence type="ECO:0000256" key="4">
    <source>
        <dbReference type="ARBA" id="ARBA00022679"/>
    </source>
</evidence>
<dbReference type="PROSITE" id="PS50109">
    <property type="entry name" value="HIS_KIN"/>
    <property type="match status" value="1"/>
</dbReference>
<dbReference type="InterPro" id="IPR005467">
    <property type="entry name" value="His_kinase_dom"/>
</dbReference>
<dbReference type="Gene3D" id="3.30.565.10">
    <property type="entry name" value="Histidine kinase-like ATPase, C-terminal domain"/>
    <property type="match status" value="1"/>
</dbReference>
<evidence type="ECO:0000256" key="2">
    <source>
        <dbReference type="ARBA" id="ARBA00012438"/>
    </source>
</evidence>
<evidence type="ECO:0000256" key="6">
    <source>
        <dbReference type="SAM" id="MobiDB-lite"/>
    </source>
</evidence>
<dbReference type="Pfam" id="PF08447">
    <property type="entry name" value="PAS_3"/>
    <property type="match status" value="1"/>
</dbReference>
<dbReference type="InterPro" id="IPR013655">
    <property type="entry name" value="PAS_fold_3"/>
</dbReference>
<dbReference type="EMBL" id="QGMZ01000006">
    <property type="protein sequence ID" value="PWR75855.1"/>
    <property type="molecule type" value="Genomic_DNA"/>
</dbReference>
<comment type="catalytic activity">
    <reaction evidence="1">
        <text>ATP + protein L-histidine = ADP + protein N-phospho-L-histidine.</text>
        <dbReference type="EC" id="2.7.13.3"/>
    </reaction>
</comment>
<dbReference type="Pfam" id="PF00989">
    <property type="entry name" value="PAS"/>
    <property type="match status" value="1"/>
</dbReference>
<evidence type="ECO:0000259" key="8">
    <source>
        <dbReference type="PROSITE" id="PS50112"/>
    </source>
</evidence>
<keyword evidence="3" id="KW-0597">Phosphoprotein</keyword>
<evidence type="ECO:0000259" key="7">
    <source>
        <dbReference type="PROSITE" id="PS50109"/>
    </source>
</evidence>
<accession>A0A2V2NB82</accession>
<dbReference type="PROSITE" id="PS50113">
    <property type="entry name" value="PAC"/>
    <property type="match status" value="2"/>
</dbReference>
<dbReference type="InterPro" id="IPR001610">
    <property type="entry name" value="PAC"/>
</dbReference>
<dbReference type="Proteomes" id="UP000245934">
    <property type="component" value="Unassembled WGS sequence"/>
</dbReference>
<evidence type="ECO:0000313" key="10">
    <source>
        <dbReference type="EMBL" id="PWR75855.1"/>
    </source>
</evidence>
<dbReference type="SMART" id="SM00091">
    <property type="entry name" value="PAS"/>
    <property type="match status" value="3"/>
</dbReference>
<feature type="domain" description="PAC" evidence="9">
    <location>
        <begin position="481"/>
        <end position="532"/>
    </location>
</feature>
<evidence type="ECO:0000256" key="1">
    <source>
        <dbReference type="ARBA" id="ARBA00000085"/>
    </source>
</evidence>
<feature type="domain" description="Histidine kinase" evidence="7">
    <location>
        <begin position="543"/>
        <end position="740"/>
    </location>
</feature>
<dbReference type="PANTHER" id="PTHR43304:SF1">
    <property type="entry name" value="PAC DOMAIN-CONTAINING PROTEIN"/>
    <property type="match status" value="1"/>
</dbReference>
<dbReference type="PRINTS" id="PR00344">
    <property type="entry name" value="BCTRLSENSOR"/>
</dbReference>